<sequence>MTLKKTEGFSLIELLVVVAIIGVLAAVGVVGYQQYIDNTKKDVTKTNAQTFSRWITSTQLARSGGLTVAPPDCDTNPTSSAVKNLKFCFDETMTSTGGPLDNFKNPYNSAADAIILAYTKTALAANAACTFAPVSGAKFDGTASGTAALTSVTSQGVIVVVHTGTIDDLSTTAHPIEVGYCDATGKYQLSAPDLRF</sequence>
<keyword evidence="1" id="KW-0472">Membrane</keyword>
<dbReference type="eggNOG" id="COG4968">
    <property type="taxonomic scope" value="Bacteria"/>
</dbReference>
<organism evidence="2 3">
    <name type="scientific">Puniceispirillum marinum (strain IMCC1322)</name>
    <dbReference type="NCBI Taxonomy" id="488538"/>
    <lineage>
        <taxon>Bacteria</taxon>
        <taxon>Pseudomonadati</taxon>
        <taxon>Pseudomonadota</taxon>
        <taxon>Alphaproteobacteria</taxon>
        <taxon>Candidatus Puniceispirillales</taxon>
        <taxon>Candidatus Puniceispirillaceae</taxon>
        <taxon>Candidatus Puniceispirillum</taxon>
    </lineage>
</organism>
<protein>
    <submittedName>
        <fullName evidence="2">Fimbrial protein pilin</fullName>
    </submittedName>
</protein>
<gene>
    <name evidence="2" type="ordered locus">SAR116_2527</name>
</gene>
<dbReference type="SUPFAM" id="SSF54523">
    <property type="entry name" value="Pili subunits"/>
    <property type="match status" value="1"/>
</dbReference>
<dbReference type="KEGG" id="apb:SAR116_2527"/>
<dbReference type="RefSeq" id="WP_013047396.1">
    <property type="nucleotide sequence ID" value="NC_014010.1"/>
</dbReference>
<reference evidence="2 3" key="1">
    <citation type="journal article" date="2010" name="J. Bacteriol.">
        <title>Complete genome sequence of "Candidatus Puniceispirillum marinum" IMCC1322, a representative of the SAR116 clade in the Alphaproteobacteria.</title>
        <authorList>
            <person name="Oh H.M."/>
            <person name="Kwon K.K."/>
            <person name="Kang I."/>
            <person name="Kang S.G."/>
            <person name="Lee J.H."/>
            <person name="Kim S.J."/>
            <person name="Cho J.C."/>
        </authorList>
    </citation>
    <scope>NUCLEOTIDE SEQUENCE [LARGE SCALE GENOMIC DNA]</scope>
    <source>
        <strain evidence="2 3">IMCC1322</strain>
    </source>
</reference>
<feature type="transmembrane region" description="Helical" evidence="1">
    <location>
        <begin position="12"/>
        <end position="32"/>
    </location>
</feature>
<proteinExistence type="predicted"/>
<dbReference type="NCBIfam" id="TIGR02532">
    <property type="entry name" value="IV_pilin_GFxxxE"/>
    <property type="match status" value="1"/>
</dbReference>
<dbReference type="InterPro" id="IPR045584">
    <property type="entry name" value="Pilin-like"/>
</dbReference>
<dbReference type="Proteomes" id="UP000007460">
    <property type="component" value="Chromosome"/>
</dbReference>
<dbReference type="EMBL" id="CP001751">
    <property type="protein sequence ID" value="ADE40770.1"/>
    <property type="molecule type" value="Genomic_DNA"/>
</dbReference>
<dbReference type="Pfam" id="PF07963">
    <property type="entry name" value="N_methyl"/>
    <property type="match status" value="1"/>
</dbReference>
<dbReference type="PROSITE" id="PS00409">
    <property type="entry name" value="PROKAR_NTER_METHYL"/>
    <property type="match status" value="1"/>
</dbReference>
<keyword evidence="1" id="KW-0812">Transmembrane</keyword>
<keyword evidence="1" id="KW-1133">Transmembrane helix</keyword>
<evidence type="ECO:0000256" key="1">
    <source>
        <dbReference type="SAM" id="Phobius"/>
    </source>
</evidence>
<evidence type="ECO:0000313" key="3">
    <source>
        <dbReference type="Proteomes" id="UP000007460"/>
    </source>
</evidence>
<dbReference type="HOGENOM" id="CLU_1389223_0_0_5"/>
<name>D5BQQ2_PUNMI</name>
<evidence type="ECO:0000313" key="2">
    <source>
        <dbReference type="EMBL" id="ADE40770.1"/>
    </source>
</evidence>
<dbReference type="Gene3D" id="3.30.700.10">
    <property type="entry name" value="Glycoprotein, Type 4 Pilin"/>
    <property type="match status" value="1"/>
</dbReference>
<dbReference type="InterPro" id="IPR012902">
    <property type="entry name" value="N_methyl_site"/>
</dbReference>
<dbReference type="STRING" id="488538.SAR116_2527"/>
<dbReference type="AlphaFoldDB" id="D5BQQ2"/>
<keyword evidence="3" id="KW-1185">Reference proteome</keyword>
<accession>D5BQQ2</accession>